<dbReference type="AlphaFoldDB" id="A0A2I0IQT7"/>
<sequence>MERCCKAFLWKGKNGDAKGAKANWDAVCLTKDEGGLGVKNLLNRNASCTMTFISLLFKQVGSSGLQEGDPATASNPAFPVDVELLCSLSSPSCCSSPLSPSVEASSRCCCWLPCQCKSICPCSSPG</sequence>
<dbReference type="STRING" id="22663.A0A2I0IQT7"/>
<gene>
    <name evidence="1" type="ORF">CRG98_033528</name>
</gene>
<evidence type="ECO:0000313" key="2">
    <source>
        <dbReference type="Proteomes" id="UP000233551"/>
    </source>
</evidence>
<protein>
    <submittedName>
        <fullName evidence="1">Uncharacterized protein</fullName>
    </submittedName>
</protein>
<proteinExistence type="predicted"/>
<name>A0A2I0IQT7_PUNGR</name>
<comment type="caution">
    <text evidence="1">The sequence shown here is derived from an EMBL/GenBank/DDBJ whole genome shotgun (WGS) entry which is preliminary data.</text>
</comment>
<dbReference type="Proteomes" id="UP000233551">
    <property type="component" value="Unassembled WGS sequence"/>
</dbReference>
<evidence type="ECO:0000313" key="1">
    <source>
        <dbReference type="EMBL" id="PKI46073.1"/>
    </source>
</evidence>
<accession>A0A2I0IQT7</accession>
<keyword evidence="2" id="KW-1185">Reference proteome</keyword>
<dbReference type="EMBL" id="PGOL01002674">
    <property type="protein sequence ID" value="PKI46073.1"/>
    <property type="molecule type" value="Genomic_DNA"/>
</dbReference>
<reference evidence="1 2" key="1">
    <citation type="submission" date="2017-11" db="EMBL/GenBank/DDBJ databases">
        <title>De-novo sequencing of pomegranate (Punica granatum L.) genome.</title>
        <authorList>
            <person name="Akparov Z."/>
            <person name="Amiraslanov A."/>
            <person name="Hajiyeva S."/>
            <person name="Abbasov M."/>
            <person name="Kaur K."/>
            <person name="Hamwieh A."/>
            <person name="Solovyev V."/>
            <person name="Salamov A."/>
            <person name="Braich B."/>
            <person name="Kosarev P."/>
            <person name="Mahmoud A."/>
            <person name="Hajiyev E."/>
            <person name="Babayeva S."/>
            <person name="Izzatullayeva V."/>
            <person name="Mammadov A."/>
            <person name="Mammadov A."/>
            <person name="Sharifova S."/>
            <person name="Ojaghi J."/>
            <person name="Eynullazada K."/>
            <person name="Bayramov B."/>
            <person name="Abdulazimova A."/>
            <person name="Shahmuradov I."/>
        </authorList>
    </citation>
    <scope>NUCLEOTIDE SEQUENCE [LARGE SCALE GENOMIC DNA]</scope>
    <source>
        <strain evidence="2">cv. AG2017</strain>
        <tissue evidence="1">Leaf</tissue>
    </source>
</reference>
<organism evidence="1 2">
    <name type="scientific">Punica granatum</name>
    <name type="common">Pomegranate</name>
    <dbReference type="NCBI Taxonomy" id="22663"/>
    <lineage>
        <taxon>Eukaryota</taxon>
        <taxon>Viridiplantae</taxon>
        <taxon>Streptophyta</taxon>
        <taxon>Embryophyta</taxon>
        <taxon>Tracheophyta</taxon>
        <taxon>Spermatophyta</taxon>
        <taxon>Magnoliopsida</taxon>
        <taxon>eudicotyledons</taxon>
        <taxon>Gunneridae</taxon>
        <taxon>Pentapetalae</taxon>
        <taxon>rosids</taxon>
        <taxon>malvids</taxon>
        <taxon>Myrtales</taxon>
        <taxon>Lythraceae</taxon>
        <taxon>Punica</taxon>
    </lineage>
</organism>